<dbReference type="InterPro" id="IPR002994">
    <property type="entry name" value="Surf1/Shy1"/>
</dbReference>
<reference evidence="3" key="1">
    <citation type="journal article" date="2019" name="Int. J. Syst. Evol. Microbiol.">
        <title>The Global Catalogue of Microorganisms (GCM) 10K type strain sequencing project: providing services to taxonomists for standard genome sequencing and annotation.</title>
        <authorList>
            <consortium name="The Broad Institute Genomics Platform"/>
            <consortium name="The Broad Institute Genome Sequencing Center for Infectious Disease"/>
            <person name="Wu L."/>
            <person name="Ma J."/>
        </authorList>
    </citation>
    <scope>NUCLEOTIDE SEQUENCE [LARGE SCALE GENOMIC DNA]</scope>
    <source>
        <strain evidence="3">CGMCC-1.15741</strain>
    </source>
</reference>
<keyword evidence="3" id="KW-1185">Reference proteome</keyword>
<dbReference type="RefSeq" id="WP_377375765.1">
    <property type="nucleotide sequence ID" value="NZ_JBHSSW010000004.1"/>
</dbReference>
<keyword evidence="1" id="KW-0812">Transmembrane</keyword>
<comment type="caution">
    <text evidence="2">The sequence shown here is derived from an EMBL/GenBank/DDBJ whole genome shotgun (WGS) entry which is preliminary data.</text>
</comment>
<evidence type="ECO:0000313" key="3">
    <source>
        <dbReference type="Proteomes" id="UP001596303"/>
    </source>
</evidence>
<proteinExistence type="inferred from homology"/>
<dbReference type="EMBL" id="JBHSSW010000004">
    <property type="protein sequence ID" value="MFC6197209.1"/>
    <property type="molecule type" value="Genomic_DNA"/>
</dbReference>
<comment type="similarity">
    <text evidence="1">Belongs to the SURF1 family.</text>
</comment>
<name>A0ABW1S7I7_9PROT</name>
<protein>
    <recommendedName>
        <fullName evidence="1">SURF1-like protein</fullName>
    </recommendedName>
</protein>
<feature type="transmembrane region" description="Helical" evidence="1">
    <location>
        <begin position="208"/>
        <end position="231"/>
    </location>
</feature>
<comment type="caution">
    <text evidence="1">Lacks conserved residue(s) required for the propagation of feature annotation.</text>
</comment>
<organism evidence="2 3">
    <name type="scientific">Ponticaulis profundi</name>
    <dbReference type="NCBI Taxonomy" id="2665222"/>
    <lineage>
        <taxon>Bacteria</taxon>
        <taxon>Pseudomonadati</taxon>
        <taxon>Pseudomonadota</taxon>
        <taxon>Alphaproteobacteria</taxon>
        <taxon>Hyphomonadales</taxon>
        <taxon>Hyphomonadaceae</taxon>
        <taxon>Ponticaulis</taxon>
    </lineage>
</organism>
<evidence type="ECO:0000313" key="2">
    <source>
        <dbReference type="EMBL" id="MFC6197209.1"/>
    </source>
</evidence>
<keyword evidence="1" id="KW-1003">Cell membrane</keyword>
<sequence>MTFRPMPIMSVLAVLGLAILIWLGSWQWVRYQEKLNMPEQLAESAFVQVRGEAQGAQLQYVYTTFSGEALWRVFQAVDGCYQGDGADEVCDAPLFVDIGFLSTLRPEEEAFEPEAVSPNGADYVIASEGRGGLFGASDEPDAGIWYKASAPAMASALGLAGAEQAVLLEPERIEIFRQSETGFRPATSVENPFANPAKVDDLPPARHLGYALTWFGLAMTLIGVYLAFHISTGRLGFGRKR</sequence>
<keyword evidence="1" id="KW-1133">Transmembrane helix</keyword>
<comment type="subcellular location">
    <subcellularLocation>
        <location evidence="1">Cell membrane</location>
        <topology evidence="1">Multi-pass membrane protein</topology>
    </subcellularLocation>
</comment>
<dbReference type="Pfam" id="PF02104">
    <property type="entry name" value="SURF1"/>
    <property type="match status" value="1"/>
</dbReference>
<evidence type="ECO:0000256" key="1">
    <source>
        <dbReference type="RuleBase" id="RU363076"/>
    </source>
</evidence>
<gene>
    <name evidence="2" type="ORF">ACFQDM_03925</name>
</gene>
<dbReference type="Proteomes" id="UP001596303">
    <property type="component" value="Unassembled WGS sequence"/>
</dbReference>
<accession>A0ABW1S7I7</accession>
<keyword evidence="1" id="KW-0472">Membrane</keyword>